<evidence type="ECO:0000313" key="3">
    <source>
        <dbReference type="Proteomes" id="UP000700596"/>
    </source>
</evidence>
<dbReference type="Proteomes" id="UP000700596">
    <property type="component" value="Unassembled WGS sequence"/>
</dbReference>
<dbReference type="PANTHER" id="PTHR34414">
    <property type="entry name" value="HET DOMAIN-CONTAINING PROTEIN-RELATED"/>
    <property type="match status" value="1"/>
</dbReference>
<gene>
    <name evidence="2" type="ORF">B0J11DRAFT_476467</name>
</gene>
<dbReference type="PANTHER" id="PTHR34414:SF1">
    <property type="entry name" value="SUBTILISIN-LIKE SERINE PROTEASE"/>
    <property type="match status" value="1"/>
</dbReference>
<protein>
    <submittedName>
        <fullName evidence="2">Uncharacterized protein</fullName>
    </submittedName>
</protein>
<accession>A0A9P9EKQ6</accession>
<dbReference type="InterPro" id="IPR046536">
    <property type="entry name" value="DUF6601"/>
</dbReference>
<name>A0A9P9EKQ6_9PLEO</name>
<dbReference type="OrthoDB" id="5086500at2759"/>
<keyword evidence="1" id="KW-1133">Transmembrane helix</keyword>
<dbReference type="EMBL" id="JAGMWT010000001">
    <property type="protein sequence ID" value="KAH7138656.1"/>
    <property type="molecule type" value="Genomic_DNA"/>
</dbReference>
<comment type="caution">
    <text evidence="2">The sequence shown here is derived from an EMBL/GenBank/DDBJ whole genome shotgun (WGS) entry which is preliminary data.</text>
</comment>
<dbReference type="AlphaFoldDB" id="A0A9P9EKQ6"/>
<organism evidence="2 3">
    <name type="scientific">Dendryphion nanum</name>
    <dbReference type="NCBI Taxonomy" id="256645"/>
    <lineage>
        <taxon>Eukaryota</taxon>
        <taxon>Fungi</taxon>
        <taxon>Dikarya</taxon>
        <taxon>Ascomycota</taxon>
        <taxon>Pezizomycotina</taxon>
        <taxon>Dothideomycetes</taxon>
        <taxon>Pleosporomycetidae</taxon>
        <taxon>Pleosporales</taxon>
        <taxon>Torulaceae</taxon>
        <taxon>Dendryphion</taxon>
    </lineage>
</organism>
<proteinExistence type="predicted"/>
<dbReference type="Pfam" id="PF20246">
    <property type="entry name" value="DUF6601"/>
    <property type="match status" value="1"/>
</dbReference>
<keyword evidence="1" id="KW-0812">Transmembrane</keyword>
<reference evidence="2" key="1">
    <citation type="journal article" date="2021" name="Nat. Commun.">
        <title>Genetic determinants of endophytism in the Arabidopsis root mycobiome.</title>
        <authorList>
            <person name="Mesny F."/>
            <person name="Miyauchi S."/>
            <person name="Thiergart T."/>
            <person name="Pickel B."/>
            <person name="Atanasova L."/>
            <person name="Karlsson M."/>
            <person name="Huettel B."/>
            <person name="Barry K.W."/>
            <person name="Haridas S."/>
            <person name="Chen C."/>
            <person name="Bauer D."/>
            <person name="Andreopoulos W."/>
            <person name="Pangilinan J."/>
            <person name="LaButti K."/>
            <person name="Riley R."/>
            <person name="Lipzen A."/>
            <person name="Clum A."/>
            <person name="Drula E."/>
            <person name="Henrissat B."/>
            <person name="Kohler A."/>
            <person name="Grigoriev I.V."/>
            <person name="Martin F.M."/>
            <person name="Hacquard S."/>
        </authorList>
    </citation>
    <scope>NUCLEOTIDE SEQUENCE</scope>
    <source>
        <strain evidence="2">MPI-CAGE-CH-0243</strain>
    </source>
</reference>
<feature type="transmembrane region" description="Helical" evidence="1">
    <location>
        <begin position="239"/>
        <end position="260"/>
    </location>
</feature>
<keyword evidence="3" id="KW-1185">Reference proteome</keyword>
<sequence>MISSKLPFQVRTLGVATLEEDFGALLPATTRSGRERDQIVEPTPDLEFLDHELSVKKINDIQDWLWVCGRPMPPRPLHHQTLLSRTISITEDPELHLVWHKNRIFIKPLPLWLLSPSFWSTHLLSDGQEAEAAQRQRLAACARGFLFSYTALIAYQSDFTIAQAANLLPESMTWIEWKTLTSQFLASHCYATTNPRYWYGELRMSRLNKVYVFRKSAIFRGYSRVASHAAYEDLLQDNFATLATVLGYVVIVLTAMQVGLGVEQLQTNQAFQDVSYGFTIFSMVAPLVAAVGIMLFVIVMFGSNYAVTKKYEIKRFRAMGVEPFWRGKMGGARGEVGTGRGAGDTGTS</sequence>
<evidence type="ECO:0000313" key="2">
    <source>
        <dbReference type="EMBL" id="KAH7138656.1"/>
    </source>
</evidence>
<feature type="transmembrane region" description="Helical" evidence="1">
    <location>
        <begin position="280"/>
        <end position="307"/>
    </location>
</feature>
<keyword evidence="1" id="KW-0472">Membrane</keyword>
<evidence type="ECO:0000256" key="1">
    <source>
        <dbReference type="SAM" id="Phobius"/>
    </source>
</evidence>